<comment type="caution">
    <text evidence="2">The sequence shown here is derived from an EMBL/GenBank/DDBJ whole genome shotgun (WGS) entry which is preliminary data.</text>
</comment>
<dbReference type="EMBL" id="JAUEDM010000004">
    <property type="protein sequence ID" value="KAK3318514.1"/>
    <property type="molecule type" value="Genomic_DNA"/>
</dbReference>
<evidence type="ECO:0000313" key="2">
    <source>
        <dbReference type="EMBL" id="KAK3318514.1"/>
    </source>
</evidence>
<accession>A0AAE0M5E5</accession>
<feature type="compositionally biased region" description="Low complexity" evidence="1">
    <location>
        <begin position="16"/>
        <end position="26"/>
    </location>
</feature>
<reference evidence="2" key="1">
    <citation type="journal article" date="2023" name="Mol. Phylogenet. Evol.">
        <title>Genome-scale phylogeny and comparative genomics of the fungal order Sordariales.</title>
        <authorList>
            <person name="Hensen N."/>
            <person name="Bonometti L."/>
            <person name="Westerberg I."/>
            <person name="Brannstrom I.O."/>
            <person name="Guillou S."/>
            <person name="Cros-Aarteil S."/>
            <person name="Calhoun S."/>
            <person name="Haridas S."/>
            <person name="Kuo A."/>
            <person name="Mondo S."/>
            <person name="Pangilinan J."/>
            <person name="Riley R."/>
            <person name="LaButti K."/>
            <person name="Andreopoulos B."/>
            <person name="Lipzen A."/>
            <person name="Chen C."/>
            <person name="Yan M."/>
            <person name="Daum C."/>
            <person name="Ng V."/>
            <person name="Clum A."/>
            <person name="Steindorff A."/>
            <person name="Ohm R.A."/>
            <person name="Martin F."/>
            <person name="Silar P."/>
            <person name="Natvig D.O."/>
            <person name="Lalanne C."/>
            <person name="Gautier V."/>
            <person name="Ament-Velasquez S.L."/>
            <person name="Kruys A."/>
            <person name="Hutchinson M.I."/>
            <person name="Powell A.J."/>
            <person name="Barry K."/>
            <person name="Miller A.N."/>
            <person name="Grigoriev I.V."/>
            <person name="Debuchy R."/>
            <person name="Gladieux P."/>
            <person name="Hiltunen Thoren M."/>
            <person name="Johannesson H."/>
        </authorList>
    </citation>
    <scope>NUCLEOTIDE SEQUENCE</scope>
    <source>
        <strain evidence="2">CBS 118394</strain>
    </source>
</reference>
<evidence type="ECO:0008006" key="4">
    <source>
        <dbReference type="Google" id="ProtNLM"/>
    </source>
</evidence>
<dbReference type="Proteomes" id="UP001283341">
    <property type="component" value="Unassembled WGS sequence"/>
</dbReference>
<evidence type="ECO:0000313" key="3">
    <source>
        <dbReference type="Proteomes" id="UP001283341"/>
    </source>
</evidence>
<proteinExistence type="predicted"/>
<gene>
    <name evidence="2" type="ORF">B0H66DRAFT_603098</name>
</gene>
<feature type="region of interest" description="Disordered" evidence="1">
    <location>
        <begin position="1"/>
        <end position="83"/>
    </location>
</feature>
<keyword evidence="3" id="KW-1185">Reference proteome</keyword>
<dbReference type="AlphaFoldDB" id="A0AAE0M5E5"/>
<sequence length="107" mass="11339">MAQKYDEPPAYGHGGPQAPQQAYYPPQQGPGGYGAPPPQGGHGQDYYQPGPQMGYGQQPGYGPPHQGGYYPQGQPQGHYGNDRKSGPGFFEACLAGMACCCCLDILF</sequence>
<feature type="compositionally biased region" description="Low complexity" evidence="1">
    <location>
        <begin position="44"/>
        <end position="79"/>
    </location>
</feature>
<protein>
    <recommendedName>
        <fullName evidence="4">Cysteine-rich transmembrane CYSTM domain-containing protein</fullName>
    </recommendedName>
</protein>
<evidence type="ECO:0000256" key="1">
    <source>
        <dbReference type="SAM" id="MobiDB-lite"/>
    </source>
</evidence>
<name>A0AAE0M5E5_9PEZI</name>
<reference evidence="2" key="2">
    <citation type="submission" date="2023-06" db="EMBL/GenBank/DDBJ databases">
        <authorList>
            <consortium name="Lawrence Berkeley National Laboratory"/>
            <person name="Haridas S."/>
            <person name="Hensen N."/>
            <person name="Bonometti L."/>
            <person name="Westerberg I."/>
            <person name="Brannstrom I.O."/>
            <person name="Guillou S."/>
            <person name="Cros-Aarteil S."/>
            <person name="Calhoun S."/>
            <person name="Kuo A."/>
            <person name="Mondo S."/>
            <person name="Pangilinan J."/>
            <person name="Riley R."/>
            <person name="Labutti K."/>
            <person name="Andreopoulos B."/>
            <person name="Lipzen A."/>
            <person name="Chen C."/>
            <person name="Yanf M."/>
            <person name="Daum C."/>
            <person name="Ng V."/>
            <person name="Clum A."/>
            <person name="Steindorff A."/>
            <person name="Ohm R."/>
            <person name="Martin F."/>
            <person name="Silar P."/>
            <person name="Natvig D."/>
            <person name="Lalanne C."/>
            <person name="Gautier V."/>
            <person name="Ament-Velasquez S.L."/>
            <person name="Kruys A."/>
            <person name="Hutchinson M.I."/>
            <person name="Powell A.J."/>
            <person name="Barry K."/>
            <person name="Miller A.N."/>
            <person name="Grigoriev I.V."/>
            <person name="Debuchy R."/>
            <person name="Gladieux P."/>
            <person name="Thoren M.H."/>
            <person name="Johannesson H."/>
        </authorList>
    </citation>
    <scope>NUCLEOTIDE SEQUENCE</scope>
    <source>
        <strain evidence="2">CBS 118394</strain>
    </source>
</reference>
<organism evidence="2 3">
    <name type="scientific">Apodospora peruviana</name>
    <dbReference type="NCBI Taxonomy" id="516989"/>
    <lineage>
        <taxon>Eukaryota</taxon>
        <taxon>Fungi</taxon>
        <taxon>Dikarya</taxon>
        <taxon>Ascomycota</taxon>
        <taxon>Pezizomycotina</taxon>
        <taxon>Sordariomycetes</taxon>
        <taxon>Sordariomycetidae</taxon>
        <taxon>Sordariales</taxon>
        <taxon>Lasiosphaeriaceae</taxon>
        <taxon>Apodospora</taxon>
    </lineage>
</organism>